<keyword evidence="2" id="KW-1185">Reference proteome</keyword>
<evidence type="ECO:0000313" key="1">
    <source>
        <dbReference type="EMBL" id="GLR48632.1"/>
    </source>
</evidence>
<reference evidence="2" key="1">
    <citation type="journal article" date="2019" name="Int. J. Syst. Evol. Microbiol.">
        <title>The Global Catalogue of Microorganisms (GCM) 10K type strain sequencing project: providing services to taxonomists for standard genome sequencing and annotation.</title>
        <authorList>
            <consortium name="The Broad Institute Genomics Platform"/>
            <consortium name="The Broad Institute Genome Sequencing Center for Infectious Disease"/>
            <person name="Wu L."/>
            <person name="Ma J."/>
        </authorList>
    </citation>
    <scope>NUCLEOTIDE SEQUENCE [LARGE SCALE GENOMIC DNA]</scope>
    <source>
        <strain evidence="2">NBRC 102146</strain>
    </source>
</reference>
<sequence length="113" mass="11961">MAAALSLALPACATPAERISDTLAEVGLERSRADCVGNYLQAELSTAQLLELGRAAREWRARDPDPKALTIDDLLLVSSQIRDPKISLTVAKSAGRCGLVPLGFTDLSKALLS</sequence>
<evidence type="ECO:0008006" key="3">
    <source>
        <dbReference type="Google" id="ProtNLM"/>
    </source>
</evidence>
<gene>
    <name evidence="1" type="ORF">GCM10007925_23510</name>
</gene>
<organism evidence="1 2">
    <name type="scientific">Sphingomonas astaxanthinifaciens DSM 22298</name>
    <dbReference type="NCBI Taxonomy" id="1123267"/>
    <lineage>
        <taxon>Bacteria</taxon>
        <taxon>Pseudomonadati</taxon>
        <taxon>Pseudomonadota</taxon>
        <taxon>Alphaproteobacteria</taxon>
        <taxon>Sphingomonadales</taxon>
        <taxon>Sphingomonadaceae</taxon>
        <taxon>Sphingomonas</taxon>
    </lineage>
</organism>
<dbReference type="EMBL" id="BSOO01000033">
    <property type="protein sequence ID" value="GLR48632.1"/>
    <property type="molecule type" value="Genomic_DNA"/>
</dbReference>
<evidence type="ECO:0000313" key="2">
    <source>
        <dbReference type="Proteomes" id="UP001156703"/>
    </source>
</evidence>
<protein>
    <recommendedName>
        <fullName evidence="3">Lipoprotein</fullName>
    </recommendedName>
</protein>
<proteinExistence type="predicted"/>
<name>A0ABQ5Z9M9_9SPHN</name>
<comment type="caution">
    <text evidence="1">The sequence shown here is derived from an EMBL/GenBank/DDBJ whole genome shotgun (WGS) entry which is preliminary data.</text>
</comment>
<accession>A0ABQ5Z9M9</accession>
<dbReference type="Proteomes" id="UP001156703">
    <property type="component" value="Unassembled WGS sequence"/>
</dbReference>
<dbReference type="RefSeq" id="WP_245605112.1">
    <property type="nucleotide sequence ID" value="NZ_BSOO01000033.1"/>
</dbReference>